<proteinExistence type="predicted"/>
<dbReference type="Pfam" id="PF06986">
    <property type="entry name" value="F_T4SS_TraN"/>
    <property type="match status" value="1"/>
</dbReference>
<evidence type="ECO:0000313" key="2">
    <source>
        <dbReference type="EMBL" id="ABV84876.1"/>
    </source>
</evidence>
<sequence>MRNYEQRKFMRFAFLSMIIVLFSFNAIANIQDSYNQAIGYQNSIKLGNPDQMGNKVIFDKDADISNLSNMSDQNLTKQGSQMLNNSSAGQLLQQGELKKIDASQEYDLNAKNPLISNSAKIEADPLRYTEGTALNASEKVLKTKTSKSCCEGAEFEIDIIRNLILDAELIDKWGEWQDKAIAFSGSEISNSYRHWLYPVFWKKKRHFGKRKTIYSMHMHNNQAIMLDVRAAIAGKLNVSLDHIDIYIGISSQGEGALTEGWDRDIVKWDRYVFTYKYRDKIKEFREKGEYFQIVNKSLEALLEEHECHEINRICLEAGNKLFFNQYNVNRPCWSEQIKYQCSSEPKYGCDHLKKQACELARSNCVKQAASICLQWHKDYICIAQKKEFSSSIAGSKMFCLGGNCHTATIVPNNDIASIGHLAMLNEMKKDMQTNPIMVFKGTSDSCRKTNIGNFLNCCSGFKGWGKDLGLSRCSAEEKALALKRAKGQCYYVGTYCAKKDKVFKTCITKKSTYCCFNSKLARVFQEQGKKQLAISFGTAQYANCRGFTVEELQRIDFSKFDLEELFSDLLDHAKSKMSKSFPQQLKNQMPIMQQQRSNNNCTDSNLSY</sequence>
<dbReference type="InterPro" id="IPR014121">
    <property type="entry name" value="TraN_Ftype"/>
</dbReference>
<dbReference type="KEGG" id="rms:RMA_0728"/>
<protein>
    <submittedName>
        <fullName evidence="2">Conjugative transfer protein TraN</fullName>
    </submittedName>
</protein>
<reference evidence="2 3" key="1">
    <citation type="journal article" date="2007" name="Genome Res.">
        <title>Lateral gene transfer between obligate intracellular bacteria: evidence from the Rickettsia massiliae genome.</title>
        <authorList>
            <person name="Blanc G."/>
            <person name="Ogata H."/>
            <person name="Robert C."/>
            <person name="Audic S."/>
            <person name="Claverie J.-M."/>
            <person name="Raoult D."/>
        </authorList>
    </citation>
    <scope>NUCLEOTIDE SEQUENCE [LARGE SCALE GENOMIC DNA]</scope>
    <source>
        <strain evidence="3">Mtu5</strain>
    </source>
</reference>
<dbReference type="Proteomes" id="UP000001311">
    <property type="component" value="Chromosome"/>
</dbReference>
<evidence type="ECO:0000313" key="3">
    <source>
        <dbReference type="Proteomes" id="UP000001311"/>
    </source>
</evidence>
<accession>A8F1U0</accession>
<dbReference type="HOGENOM" id="CLU_034369_0_0_5"/>
<keyword evidence="3" id="KW-1185">Reference proteome</keyword>
<feature type="signal peptide" evidence="1">
    <location>
        <begin position="1"/>
        <end position="28"/>
    </location>
</feature>
<name>A8F1U0_RICM5</name>
<dbReference type="EMBL" id="CP000683">
    <property type="protein sequence ID" value="ABV84876.1"/>
    <property type="molecule type" value="Genomic_DNA"/>
</dbReference>
<dbReference type="AlphaFoldDB" id="A8F1U0"/>
<gene>
    <name evidence="2" type="primary">traN</name>
    <name evidence="2" type="ordered locus">RMA_0728</name>
</gene>
<feature type="chain" id="PRO_5002719108" evidence="1">
    <location>
        <begin position="29"/>
        <end position="608"/>
    </location>
</feature>
<evidence type="ECO:0000256" key="1">
    <source>
        <dbReference type="SAM" id="SignalP"/>
    </source>
</evidence>
<organism evidence="2 3">
    <name type="scientific">Rickettsia massiliae (strain Mtu5)</name>
    <dbReference type="NCBI Taxonomy" id="416276"/>
    <lineage>
        <taxon>Bacteria</taxon>
        <taxon>Pseudomonadati</taxon>
        <taxon>Pseudomonadota</taxon>
        <taxon>Alphaproteobacteria</taxon>
        <taxon>Rickettsiales</taxon>
        <taxon>Rickettsiaceae</taxon>
        <taxon>Rickettsieae</taxon>
        <taxon>Rickettsia</taxon>
        <taxon>spotted fever group</taxon>
    </lineage>
</organism>
<keyword evidence="1" id="KW-0732">Signal</keyword>